<proteinExistence type="predicted"/>
<comment type="subcellular location">
    <subcellularLocation>
        <location evidence="1">Cell membrane</location>
        <topology evidence="1">Multi-pass membrane protein</topology>
    </subcellularLocation>
</comment>
<dbReference type="PANTHER" id="PTHR46925:SF2">
    <property type="entry name" value="G-PROTEIN COUPLED RECEPTOR TKR-1-RELATED"/>
    <property type="match status" value="1"/>
</dbReference>
<keyword evidence="2" id="KW-0472">Membrane</keyword>
<dbReference type="Gene3D" id="1.20.1070.10">
    <property type="entry name" value="Rhodopsin 7-helix transmembrane proteins"/>
    <property type="match status" value="1"/>
</dbReference>
<dbReference type="GO" id="GO:0005886">
    <property type="term" value="C:plasma membrane"/>
    <property type="evidence" value="ECO:0007669"/>
    <property type="project" value="UniProtKB-SubCell"/>
</dbReference>
<keyword evidence="6" id="KW-1185">Reference proteome</keyword>
<organism evidence="6 7">
    <name type="scientific">Panagrellus redivivus</name>
    <name type="common">Microworm</name>
    <dbReference type="NCBI Taxonomy" id="6233"/>
    <lineage>
        <taxon>Eukaryota</taxon>
        <taxon>Metazoa</taxon>
        <taxon>Ecdysozoa</taxon>
        <taxon>Nematoda</taxon>
        <taxon>Chromadorea</taxon>
        <taxon>Rhabditida</taxon>
        <taxon>Tylenchina</taxon>
        <taxon>Panagrolaimomorpha</taxon>
        <taxon>Panagrolaimoidea</taxon>
        <taxon>Panagrolaimidae</taxon>
        <taxon>Panagrellus</taxon>
    </lineage>
</organism>
<dbReference type="PANTHER" id="PTHR46925">
    <property type="entry name" value="G-PROTEIN COUPLED RECEPTOR TKR-1-RELATED"/>
    <property type="match status" value="1"/>
</dbReference>
<keyword evidence="5" id="KW-0807">Transducer</keyword>
<evidence type="ECO:0000313" key="6">
    <source>
        <dbReference type="Proteomes" id="UP000492821"/>
    </source>
</evidence>
<dbReference type="GO" id="GO:0004995">
    <property type="term" value="F:tachykinin receptor activity"/>
    <property type="evidence" value="ECO:0007669"/>
    <property type="project" value="InterPro"/>
</dbReference>
<reference evidence="6" key="1">
    <citation type="journal article" date="2013" name="Genetics">
        <title>The draft genome and transcriptome of Panagrellus redivivus are shaped by the harsh demands of a free-living lifestyle.</title>
        <authorList>
            <person name="Srinivasan J."/>
            <person name="Dillman A.R."/>
            <person name="Macchietto M.G."/>
            <person name="Heikkinen L."/>
            <person name="Lakso M."/>
            <person name="Fracchia K.M."/>
            <person name="Antoshechkin I."/>
            <person name="Mortazavi A."/>
            <person name="Wong G."/>
            <person name="Sternberg P.W."/>
        </authorList>
    </citation>
    <scope>NUCLEOTIDE SEQUENCE [LARGE SCALE GENOMIC DNA]</scope>
    <source>
        <strain evidence="6">MT8872</strain>
    </source>
</reference>
<keyword evidence="4" id="KW-0675">Receptor</keyword>
<keyword evidence="3" id="KW-0297">G-protein coupled receptor</keyword>
<evidence type="ECO:0000256" key="3">
    <source>
        <dbReference type="ARBA" id="ARBA00023040"/>
    </source>
</evidence>
<dbReference type="InterPro" id="IPR001681">
    <property type="entry name" value="Neurokn_rcpt"/>
</dbReference>
<evidence type="ECO:0000256" key="5">
    <source>
        <dbReference type="ARBA" id="ARBA00023224"/>
    </source>
</evidence>
<reference evidence="7" key="2">
    <citation type="submission" date="2020-10" db="UniProtKB">
        <authorList>
            <consortium name="WormBaseParasite"/>
        </authorList>
    </citation>
    <scope>IDENTIFICATION</scope>
</reference>
<evidence type="ECO:0000256" key="2">
    <source>
        <dbReference type="ARBA" id="ARBA00022475"/>
    </source>
</evidence>
<keyword evidence="2" id="KW-1003">Cell membrane</keyword>
<dbReference type="Proteomes" id="UP000492821">
    <property type="component" value="Unassembled WGS sequence"/>
</dbReference>
<evidence type="ECO:0000256" key="4">
    <source>
        <dbReference type="ARBA" id="ARBA00023170"/>
    </source>
</evidence>
<protein>
    <submittedName>
        <fullName evidence="7">G_PROTEIN_RECEP_F1_2 domain-containing protein</fullName>
    </submittedName>
</protein>
<evidence type="ECO:0000313" key="7">
    <source>
        <dbReference type="WBParaSite" id="Pan_g22583.t1"/>
    </source>
</evidence>
<sequence length="92" mass="11086">MVFYWMAMSACVYNPLIYCYFNVRFRTGFCYAFRWIPMVKNRNLENERNVLFPQRKAPDTEKTWVKSYASGSRSRQKYSRTVESIHMTEGET</sequence>
<dbReference type="AlphaFoldDB" id="A0A7E4VN53"/>
<accession>A0A7E4VN53</accession>
<dbReference type="WBParaSite" id="Pan_g22583.t1">
    <property type="protein sequence ID" value="Pan_g22583.t1"/>
    <property type="gene ID" value="Pan_g22583"/>
</dbReference>
<name>A0A7E4VN53_PANRE</name>
<dbReference type="SUPFAM" id="SSF81321">
    <property type="entry name" value="Family A G protein-coupled receptor-like"/>
    <property type="match status" value="1"/>
</dbReference>
<evidence type="ECO:0000256" key="1">
    <source>
        <dbReference type="ARBA" id="ARBA00004651"/>
    </source>
</evidence>